<reference evidence="2" key="1">
    <citation type="journal article" date="2014" name="Genome Announc.">
        <title>Draft Genome Sequences of Marine Flavobacterium Nonlabens Strains NR17, NR24, NR27, NR32, NR33, and Ara13.</title>
        <authorList>
            <person name="Nakanishi M."/>
            <person name="Meirelles P."/>
            <person name="Suzuki R."/>
            <person name="Takatani N."/>
            <person name="Mino S."/>
            <person name="Suda W."/>
            <person name="Oshima K."/>
            <person name="Hattori M."/>
            <person name="Ohkuma M."/>
            <person name="Hosokawa M."/>
            <person name="Miyashita K."/>
            <person name="Thompson F.L."/>
            <person name="Niwa A."/>
            <person name="Sawabe T."/>
            <person name="Sawabe T."/>
        </authorList>
    </citation>
    <scope>NUCLEOTIDE SEQUENCE [LARGE SCALE GENOMIC DNA]</scope>
    <source>
        <strain evidence="2">JCM 19294</strain>
    </source>
</reference>
<dbReference type="eggNOG" id="COG0147">
    <property type="taxonomic scope" value="Bacteria"/>
</dbReference>
<dbReference type="Gene3D" id="3.60.120.10">
    <property type="entry name" value="Anthranilate synthase"/>
    <property type="match status" value="1"/>
</dbReference>
<dbReference type="PANTHER" id="PTHR11236:SF50">
    <property type="entry name" value="AMINODEOXYCHORISMATE SYNTHASE COMPONENT 1"/>
    <property type="match status" value="1"/>
</dbReference>
<dbReference type="PRINTS" id="PR00095">
    <property type="entry name" value="ANTSNTHASEI"/>
</dbReference>
<gene>
    <name evidence="2" type="ORF">JCM19294_510</name>
</gene>
<dbReference type="GO" id="GO:0000162">
    <property type="term" value="P:L-tryptophan biosynthetic process"/>
    <property type="evidence" value="ECO:0007669"/>
    <property type="project" value="TreeGrafter"/>
</dbReference>
<comment type="caution">
    <text evidence="2">The sequence shown here is derived from an EMBL/GenBank/DDBJ whole genome shotgun (WGS) entry which is preliminary data.</text>
</comment>
<keyword evidence="3" id="KW-1185">Reference proteome</keyword>
<dbReference type="EMBL" id="BBML01000004">
    <property type="protein sequence ID" value="GAK97004.1"/>
    <property type="molecule type" value="Genomic_DNA"/>
</dbReference>
<dbReference type="PANTHER" id="PTHR11236">
    <property type="entry name" value="AMINOBENZOATE/ANTHRANILATE SYNTHASE"/>
    <property type="match status" value="1"/>
</dbReference>
<dbReference type="RefSeq" id="WP_042278561.1">
    <property type="nucleotide sequence ID" value="NZ_BBML01000004.1"/>
</dbReference>
<accession>A0A090Q1S8</accession>
<dbReference type="InterPro" id="IPR005801">
    <property type="entry name" value="ADC_synthase"/>
</dbReference>
<evidence type="ECO:0000259" key="1">
    <source>
        <dbReference type="Pfam" id="PF00425"/>
    </source>
</evidence>
<dbReference type="Pfam" id="PF00425">
    <property type="entry name" value="Chorismate_bind"/>
    <property type="match status" value="1"/>
</dbReference>
<dbReference type="InterPro" id="IPR015890">
    <property type="entry name" value="Chorismate_C"/>
</dbReference>
<dbReference type="GO" id="GO:0046820">
    <property type="term" value="F:4-amino-4-deoxychorismate synthase activity"/>
    <property type="evidence" value="ECO:0007669"/>
    <property type="project" value="UniProtKB-EC"/>
</dbReference>
<keyword evidence="2" id="KW-0032">Aminotransferase</keyword>
<evidence type="ECO:0000313" key="2">
    <source>
        <dbReference type="EMBL" id="GAK97004.1"/>
    </source>
</evidence>
<protein>
    <submittedName>
        <fullName evidence="2">Para-aminobenzoate synthase aminase component</fullName>
        <ecNumber evidence="2">2.6.1.85</ecNumber>
    </submittedName>
</protein>
<dbReference type="AlphaFoldDB" id="A0A090Q1S8"/>
<keyword evidence="2" id="KW-0808">Transferase</keyword>
<proteinExistence type="predicted"/>
<dbReference type="EC" id="2.6.1.85" evidence="2"/>
<dbReference type="SUPFAM" id="SSF56322">
    <property type="entry name" value="ADC synthase"/>
    <property type="match status" value="1"/>
</dbReference>
<dbReference type="Proteomes" id="UP000029221">
    <property type="component" value="Unassembled WGS sequence"/>
</dbReference>
<feature type="domain" description="Chorismate-utilising enzyme C-terminal" evidence="1">
    <location>
        <begin position="165"/>
        <end position="421"/>
    </location>
</feature>
<organism evidence="2 3">
    <name type="scientific">Nonlabens tegetincola</name>
    <dbReference type="NCBI Taxonomy" id="323273"/>
    <lineage>
        <taxon>Bacteria</taxon>
        <taxon>Pseudomonadati</taxon>
        <taxon>Bacteroidota</taxon>
        <taxon>Flavobacteriia</taxon>
        <taxon>Flavobacteriales</taxon>
        <taxon>Flavobacteriaceae</taxon>
        <taxon>Nonlabens</taxon>
    </lineage>
</organism>
<name>A0A090Q1S8_9FLAO</name>
<evidence type="ECO:0000313" key="3">
    <source>
        <dbReference type="Proteomes" id="UP000029221"/>
    </source>
</evidence>
<dbReference type="InterPro" id="IPR019999">
    <property type="entry name" value="Anth_synth_I-like"/>
</dbReference>
<sequence length="437" mass="50007">MNKRQTYSIQKDAAAFKTALIHFFKKESFFFLLDSNHHQDQYANYDWLVAVGALEKLIPQSGDAFNSLRSFREEFPDWCFGWLTYDLKNEVEELESLNVDGMQIPAMQFVVPQYVFSCKKGQVELHAYINDSRVVTDLINQIVQDPITHHATVVKSQFIDARDEEDTYIKKAHRFLNHIKRGDIYEANFCTEFFAHDAYFDSIKAYNDLNKISEPPFAAYVRSNEFSLISASPERYLQKKGIKIISQPIKGTAARSGHFVVDESLKEKLQNDPKERSENVMIVDLVRNDLSRVAQKGSVQVEELFGVYTFKQVHQMISTITCELREEISAVDAIENSFPMGSMTGAPKISAMKIIEEQESFKRGLYSGSVGYFTPNDDFDFNVVIRSILYNSNLKYLSFSVGSALTVAAQPEKEYQECMLKARAMKNVLALQGFESR</sequence>